<dbReference type="Gene3D" id="1.10.1790.10">
    <property type="entry name" value="PRD domain"/>
    <property type="match status" value="2"/>
</dbReference>
<dbReference type="PROSITE" id="PS51372">
    <property type="entry name" value="PRD_2"/>
    <property type="match status" value="2"/>
</dbReference>
<dbReference type="InterPro" id="IPR036634">
    <property type="entry name" value="PRD_sf"/>
</dbReference>
<dbReference type="AlphaFoldDB" id="A0A917AMS5"/>
<organism evidence="3 4">
    <name type="scientific">Nesterenkonia cremea</name>
    <dbReference type="NCBI Taxonomy" id="1882340"/>
    <lineage>
        <taxon>Bacteria</taxon>
        <taxon>Bacillati</taxon>
        <taxon>Actinomycetota</taxon>
        <taxon>Actinomycetes</taxon>
        <taxon>Micrococcales</taxon>
        <taxon>Micrococcaceae</taxon>
        <taxon>Nesterenkonia</taxon>
    </lineage>
</organism>
<dbReference type="PANTHER" id="PTHR30185:SF15">
    <property type="entry name" value="CRYPTIC BETA-GLUCOSIDE BGL OPERON ANTITERMINATOR"/>
    <property type="match status" value="1"/>
</dbReference>
<gene>
    <name evidence="3" type="ORF">GCM10011401_04110</name>
</gene>
<reference evidence="3" key="1">
    <citation type="journal article" date="2014" name="Int. J. Syst. Evol. Microbiol.">
        <title>Complete genome sequence of Corynebacterium casei LMG S-19264T (=DSM 44701T), isolated from a smear-ripened cheese.</title>
        <authorList>
            <consortium name="US DOE Joint Genome Institute (JGI-PGF)"/>
            <person name="Walter F."/>
            <person name="Albersmeier A."/>
            <person name="Kalinowski J."/>
            <person name="Ruckert C."/>
        </authorList>
    </citation>
    <scope>NUCLEOTIDE SEQUENCE</scope>
    <source>
        <strain evidence="3">CGMCC 1.15388</strain>
    </source>
</reference>
<dbReference type="InterPro" id="IPR011608">
    <property type="entry name" value="PRD"/>
</dbReference>
<evidence type="ECO:0000256" key="1">
    <source>
        <dbReference type="ARBA" id="ARBA00022737"/>
    </source>
</evidence>
<protein>
    <recommendedName>
        <fullName evidence="2">PRD domain-containing protein</fullName>
    </recommendedName>
</protein>
<dbReference type="Pfam" id="PF00874">
    <property type="entry name" value="PRD"/>
    <property type="match status" value="2"/>
</dbReference>
<evidence type="ECO:0000313" key="3">
    <source>
        <dbReference type="EMBL" id="GGE60401.1"/>
    </source>
</evidence>
<comment type="caution">
    <text evidence="3">The sequence shown here is derived from an EMBL/GenBank/DDBJ whole genome shotgun (WGS) entry which is preliminary data.</text>
</comment>
<proteinExistence type="predicted"/>
<dbReference type="SUPFAM" id="SSF63520">
    <property type="entry name" value="PTS-regulatory domain, PRD"/>
    <property type="match status" value="2"/>
</dbReference>
<feature type="domain" description="PRD" evidence="2">
    <location>
        <begin position="97"/>
        <end position="206"/>
    </location>
</feature>
<sequence length="206" mass="22434">MEAFAAAGLSRLIDSSPSLVVTVADHISFAIRRIRDGIQVTYPLEAEVAHLYPKELEQARHVLTALNRAAEVELPDGEVVAIAMHIVNAGFTSGDLSYTYTMTGLLHQLLEVVGDTYGCTLETSSISVARFITHLRYLFVRIASGKQLEDNASAVATAIMDGDPQAYRCAERVATLLELRLDTTISSDEVAYLALHIARVTSDPRT</sequence>
<dbReference type="GO" id="GO:0006355">
    <property type="term" value="P:regulation of DNA-templated transcription"/>
    <property type="evidence" value="ECO:0007669"/>
    <property type="project" value="InterPro"/>
</dbReference>
<keyword evidence="1" id="KW-0677">Repeat</keyword>
<dbReference type="InterPro" id="IPR050661">
    <property type="entry name" value="BglG_antiterminators"/>
</dbReference>
<reference evidence="3" key="2">
    <citation type="submission" date="2020-09" db="EMBL/GenBank/DDBJ databases">
        <authorList>
            <person name="Sun Q."/>
            <person name="Zhou Y."/>
        </authorList>
    </citation>
    <scope>NUCLEOTIDE SEQUENCE</scope>
    <source>
        <strain evidence="3">CGMCC 1.15388</strain>
    </source>
</reference>
<accession>A0A917AMS5</accession>
<keyword evidence="4" id="KW-1185">Reference proteome</keyword>
<dbReference type="Proteomes" id="UP000633136">
    <property type="component" value="Unassembled WGS sequence"/>
</dbReference>
<feature type="domain" description="PRD" evidence="2">
    <location>
        <begin position="1"/>
        <end position="96"/>
    </location>
</feature>
<evidence type="ECO:0000313" key="4">
    <source>
        <dbReference type="Proteomes" id="UP000633136"/>
    </source>
</evidence>
<dbReference type="EMBL" id="BMIS01000001">
    <property type="protein sequence ID" value="GGE60401.1"/>
    <property type="molecule type" value="Genomic_DNA"/>
</dbReference>
<evidence type="ECO:0000259" key="2">
    <source>
        <dbReference type="PROSITE" id="PS51372"/>
    </source>
</evidence>
<name>A0A917AMS5_9MICC</name>
<dbReference type="PANTHER" id="PTHR30185">
    <property type="entry name" value="CRYPTIC BETA-GLUCOSIDE BGL OPERON ANTITERMINATOR"/>
    <property type="match status" value="1"/>
</dbReference>